<evidence type="ECO:0000256" key="3">
    <source>
        <dbReference type="ARBA" id="ARBA00022692"/>
    </source>
</evidence>
<dbReference type="Pfam" id="PF02687">
    <property type="entry name" value="FtsX"/>
    <property type="match status" value="1"/>
</dbReference>
<evidence type="ECO:0000256" key="6">
    <source>
        <dbReference type="PIRNR" id="PIRNR018968"/>
    </source>
</evidence>
<proteinExistence type="inferred from homology"/>
<feature type="domain" description="ABC3 transporter permease C-terminal" evidence="7">
    <location>
        <begin position="67"/>
        <end position="177"/>
    </location>
</feature>
<evidence type="ECO:0000313" key="9">
    <source>
        <dbReference type="Proteomes" id="UP000294746"/>
    </source>
</evidence>
<feature type="transmembrane region" description="Helical" evidence="6">
    <location>
        <begin position="194"/>
        <end position="217"/>
    </location>
</feature>
<feature type="transmembrane region" description="Helical" evidence="6">
    <location>
        <begin position="240"/>
        <end position="266"/>
    </location>
</feature>
<feature type="transmembrane region" description="Helical" evidence="6">
    <location>
        <begin position="20"/>
        <end position="41"/>
    </location>
</feature>
<dbReference type="PIRSF" id="PIRSF018968">
    <property type="entry name" value="ABC_permease_BceB"/>
    <property type="match status" value="1"/>
</dbReference>
<protein>
    <submittedName>
        <fullName evidence="8">Putative ABC transport system permease protein</fullName>
    </submittedName>
</protein>
<dbReference type="InterPro" id="IPR003838">
    <property type="entry name" value="ABC3_permease_C"/>
</dbReference>
<dbReference type="OrthoDB" id="1937696at2"/>
<evidence type="ECO:0000256" key="1">
    <source>
        <dbReference type="ARBA" id="ARBA00004651"/>
    </source>
</evidence>
<organism evidence="8 9">
    <name type="scientific">Baia soyae</name>
    <dbReference type="NCBI Taxonomy" id="1544746"/>
    <lineage>
        <taxon>Bacteria</taxon>
        <taxon>Bacillati</taxon>
        <taxon>Bacillota</taxon>
        <taxon>Bacilli</taxon>
        <taxon>Bacillales</taxon>
        <taxon>Thermoactinomycetaceae</taxon>
        <taxon>Baia</taxon>
    </lineage>
</organism>
<keyword evidence="3 6" id="KW-0812">Transmembrane</keyword>
<evidence type="ECO:0000259" key="7">
    <source>
        <dbReference type="Pfam" id="PF02687"/>
    </source>
</evidence>
<dbReference type="EMBL" id="SLXV01000007">
    <property type="protein sequence ID" value="TCP69569.1"/>
    <property type="molecule type" value="Genomic_DNA"/>
</dbReference>
<dbReference type="GO" id="GO:0005886">
    <property type="term" value="C:plasma membrane"/>
    <property type="evidence" value="ECO:0007669"/>
    <property type="project" value="UniProtKB-SubCell"/>
</dbReference>
<dbReference type="GO" id="GO:0055085">
    <property type="term" value="P:transmembrane transport"/>
    <property type="evidence" value="ECO:0007669"/>
    <property type="project" value="UniProtKB-UniRule"/>
</dbReference>
<keyword evidence="5 6" id="KW-0472">Membrane</keyword>
<sequence length="652" mass="75444">MTFKQFALRNVQRNLSSYLAFFMASTISVMVFFIFSVAYFHPDMNLSKDSGHLTVILTAILPYQYGCSLVFILYSLGTFLHRRWGEFGVLRLLGITDRQFIKLMFFENILIGLISIISGILLGLLFSKYFFFVISMIFQFPLGFSLSAFPIVLTFIAFISLFMLVSILSPFFVRSQNIYFLLTKSRKQNRQPKAPLLKAVCGIGIILFLYGLLLNALRNPDGLDDLLLAKMVTYLEYDNILAVFIILTIITYLIFSHASTLGVTLLKRNLRFYFHRTNLLWISSLAHQAKQNARNLFISTLLITISIAITASLYTSYLYTAEGIIKDFVGPISYVSYPQDKQLKENINYIDTYLKKNGYEYKKVQIPVLALSKIEDHTGQRPAIALISNSHFNQLARFLGRETISLEGNNSLVLVWKGYGTKMDPLDEIEYQEMVLGGRKINVIEVTYKPFLNFGALIYYVISDSLYHQVKTNYPTYTFVEYQIPNWTRLGDFSAQITERFNYNEGPRQVHTAANYFQSDLIHNKTYFFLGSFISMVFFIAAISFLYFRLFADIQGEREKYHNLTKIGLKRREIKRIITGQLAIFFFSPFAIASIHTYMVLILWNHENAESAPFDKILQVIIIFGVIQILYFIWIRSKYIRTIFHYLDQGKS</sequence>
<gene>
    <name evidence="8" type="ORF">EDD57_1073</name>
</gene>
<evidence type="ECO:0000256" key="5">
    <source>
        <dbReference type="ARBA" id="ARBA00023136"/>
    </source>
</evidence>
<comment type="similarity">
    <text evidence="6">Belongs to the ABC-4 integral membrane protein family.</text>
</comment>
<feature type="transmembrane region" description="Helical" evidence="6">
    <location>
        <begin position="53"/>
        <end position="74"/>
    </location>
</feature>
<dbReference type="PANTHER" id="PTHR46795">
    <property type="entry name" value="ABC TRANSPORTER PERMEASE-RELATED-RELATED"/>
    <property type="match status" value="1"/>
</dbReference>
<dbReference type="AlphaFoldDB" id="A0A4R2S0H8"/>
<feature type="transmembrane region" description="Helical" evidence="6">
    <location>
        <begin position="109"/>
        <end position="131"/>
    </location>
</feature>
<feature type="transmembrane region" description="Helical" evidence="6">
    <location>
        <begin position="151"/>
        <end position="173"/>
    </location>
</feature>
<accession>A0A4R2S0H8</accession>
<dbReference type="RefSeq" id="WP_131848134.1">
    <property type="nucleotide sequence ID" value="NZ_SLXV01000007.1"/>
</dbReference>
<comment type="subcellular location">
    <subcellularLocation>
        <location evidence="1 6">Cell membrane</location>
        <topology evidence="1 6">Multi-pass membrane protein</topology>
    </subcellularLocation>
</comment>
<keyword evidence="9" id="KW-1185">Reference proteome</keyword>
<keyword evidence="2 6" id="KW-1003">Cell membrane</keyword>
<feature type="transmembrane region" description="Helical" evidence="6">
    <location>
        <begin position="617"/>
        <end position="635"/>
    </location>
</feature>
<feature type="transmembrane region" description="Helical" evidence="6">
    <location>
        <begin position="296"/>
        <end position="319"/>
    </location>
</feature>
<keyword evidence="6" id="KW-0813">Transport</keyword>
<feature type="transmembrane region" description="Helical" evidence="6">
    <location>
        <begin position="582"/>
        <end position="605"/>
    </location>
</feature>
<comment type="caution">
    <text evidence="8">The sequence shown here is derived from an EMBL/GenBank/DDBJ whole genome shotgun (WGS) entry which is preliminary data.</text>
</comment>
<name>A0A4R2S0H8_9BACL</name>
<evidence type="ECO:0000256" key="4">
    <source>
        <dbReference type="ARBA" id="ARBA00022989"/>
    </source>
</evidence>
<dbReference type="Proteomes" id="UP000294746">
    <property type="component" value="Unassembled WGS sequence"/>
</dbReference>
<evidence type="ECO:0000256" key="2">
    <source>
        <dbReference type="ARBA" id="ARBA00022475"/>
    </source>
</evidence>
<feature type="transmembrane region" description="Helical" evidence="6">
    <location>
        <begin position="527"/>
        <end position="548"/>
    </location>
</feature>
<evidence type="ECO:0000313" key="8">
    <source>
        <dbReference type="EMBL" id="TCP69569.1"/>
    </source>
</evidence>
<keyword evidence="4 6" id="KW-1133">Transmembrane helix</keyword>
<dbReference type="PANTHER" id="PTHR46795:SF2">
    <property type="entry name" value="ABC TRANSPORTER, PERMEASE PROTEIN"/>
    <property type="match status" value="1"/>
</dbReference>
<dbReference type="InterPro" id="IPR052536">
    <property type="entry name" value="ABC-4_Integral_Memb_Prot"/>
</dbReference>
<dbReference type="InterPro" id="IPR027022">
    <property type="entry name" value="ABC_permease_BceB-typ"/>
</dbReference>
<reference evidence="8 9" key="1">
    <citation type="submission" date="2019-03" db="EMBL/GenBank/DDBJ databases">
        <title>Genomic Encyclopedia of Type Strains, Phase IV (KMG-IV): sequencing the most valuable type-strain genomes for metagenomic binning, comparative biology and taxonomic classification.</title>
        <authorList>
            <person name="Goeker M."/>
        </authorList>
    </citation>
    <scope>NUCLEOTIDE SEQUENCE [LARGE SCALE GENOMIC DNA]</scope>
    <source>
        <strain evidence="8 9">DSM 46831</strain>
    </source>
</reference>